<keyword evidence="6" id="KW-0812">Transmembrane</keyword>
<comment type="catalytic activity">
    <reaction evidence="1">
        <text>ATP + protein L-histidine = ADP + protein N-phospho-L-histidine.</text>
        <dbReference type="EC" id="2.7.13.3"/>
    </reaction>
</comment>
<dbReference type="CDD" id="cd17546">
    <property type="entry name" value="REC_hyHK_CKI1_RcsC-like"/>
    <property type="match status" value="1"/>
</dbReference>
<feature type="domain" description="Response regulatory" evidence="15">
    <location>
        <begin position="572"/>
        <end position="688"/>
    </location>
</feature>
<dbReference type="PROSITE" id="PS50109">
    <property type="entry name" value="HIS_KIN"/>
    <property type="match status" value="1"/>
</dbReference>
<name>A0A0U1P5L5_PHOLE</name>
<dbReference type="InterPro" id="IPR003594">
    <property type="entry name" value="HATPase_dom"/>
</dbReference>
<proteinExistence type="predicted"/>
<feature type="domain" description="PAC" evidence="16">
    <location>
        <begin position="253"/>
        <end position="317"/>
    </location>
</feature>
<dbReference type="FunFam" id="3.30.565.10:FF:000078">
    <property type="entry name" value="Two-component sensor histidine kinase"/>
    <property type="match status" value="1"/>
</dbReference>
<dbReference type="PROSITE" id="PS50113">
    <property type="entry name" value="PAC"/>
    <property type="match status" value="1"/>
</dbReference>
<evidence type="ECO:0000313" key="17">
    <source>
        <dbReference type="EMBL" id="GAD29773.1"/>
    </source>
</evidence>
<dbReference type="SMART" id="SM00388">
    <property type="entry name" value="HisKA"/>
    <property type="match status" value="1"/>
</dbReference>
<dbReference type="Proteomes" id="UP000030675">
    <property type="component" value="Unassembled WGS sequence"/>
</dbReference>
<keyword evidence="8 17" id="KW-0418">Kinase</keyword>
<keyword evidence="10" id="KW-1133">Transmembrane helix</keyword>
<dbReference type="InterPro" id="IPR035965">
    <property type="entry name" value="PAS-like_dom_sf"/>
</dbReference>
<dbReference type="PRINTS" id="PR00344">
    <property type="entry name" value="BCTRLSENSOR"/>
</dbReference>
<evidence type="ECO:0000313" key="18">
    <source>
        <dbReference type="Proteomes" id="UP000030675"/>
    </source>
</evidence>
<dbReference type="CDD" id="cd00082">
    <property type="entry name" value="HisKA"/>
    <property type="match status" value="1"/>
</dbReference>
<feature type="coiled-coil region" evidence="13">
    <location>
        <begin position="673"/>
        <end position="700"/>
    </location>
</feature>
<dbReference type="InterPro" id="IPR011006">
    <property type="entry name" value="CheY-like_superfamily"/>
</dbReference>
<gene>
    <name evidence="17" type="ORF">PLEI_1426</name>
</gene>
<evidence type="ECO:0000256" key="12">
    <source>
        <dbReference type="PROSITE-ProRule" id="PRU00169"/>
    </source>
</evidence>
<evidence type="ECO:0000256" key="10">
    <source>
        <dbReference type="ARBA" id="ARBA00022989"/>
    </source>
</evidence>
<dbReference type="SUPFAM" id="SSF47384">
    <property type="entry name" value="Homodimeric domain of signal transducing histidine kinase"/>
    <property type="match status" value="1"/>
</dbReference>
<keyword evidence="9" id="KW-0067">ATP-binding</keyword>
<dbReference type="eggNOG" id="COG2205">
    <property type="taxonomic scope" value="Bacteria"/>
</dbReference>
<keyword evidence="4 12" id="KW-0597">Phosphoprotein</keyword>
<dbReference type="HOGENOM" id="CLU_000445_114_15_6"/>
<dbReference type="AlphaFoldDB" id="A0A0U1P5L5"/>
<protein>
    <recommendedName>
        <fullName evidence="3">histidine kinase</fullName>
        <ecNumber evidence="3">2.7.13.3</ecNumber>
    </recommendedName>
</protein>
<evidence type="ECO:0000256" key="2">
    <source>
        <dbReference type="ARBA" id="ARBA00004370"/>
    </source>
</evidence>
<dbReference type="PANTHER" id="PTHR43047:SF72">
    <property type="entry name" value="OSMOSENSING HISTIDINE PROTEIN KINASE SLN1"/>
    <property type="match status" value="1"/>
</dbReference>
<reference evidence="18" key="1">
    <citation type="submission" date="2012-12" db="EMBL/GenBank/DDBJ databases">
        <title>Genome Sequence of Photobacterium leiognathi lrivu.4.1.</title>
        <authorList>
            <person name="Urbanczyk H."/>
            <person name="Ogura Y."/>
            <person name="Hayashi T."/>
            <person name="Dunlap P.V."/>
        </authorList>
    </citation>
    <scope>NUCLEOTIDE SEQUENCE [LARGE SCALE GENOMIC DNA]</scope>
    <source>
        <strain evidence="18">lrivu.4.1</strain>
    </source>
</reference>
<dbReference type="FunFam" id="1.10.287.130:FF:000004">
    <property type="entry name" value="Ethylene receptor 1"/>
    <property type="match status" value="1"/>
</dbReference>
<dbReference type="GO" id="GO:0000155">
    <property type="term" value="F:phosphorelay sensor kinase activity"/>
    <property type="evidence" value="ECO:0007669"/>
    <property type="project" value="InterPro"/>
</dbReference>
<sequence length="700" mass="79267">MISSESEKLQETVIDLLRSQERESQLQDENEAILEGISAMAGANDKRQVFNSLLEVLRKFIGFDQALVLTREDDQSMLDVLVSTDNRFGTSSWQIETTFKRAINGECIALYSPKDVIEFRDQPKVILDEYQSALLTGVKVSSSDAVMILMSHDKSQFTPRCRRVLNRFRPLLARAIIDIDYRERLQSLVAARTQQLTFSQQRFKDFAKTAGDWFWEIDINFNFTYISEPHIANYPITCDNFIEFFQDYPQFQKKLELKLAEQVVFEDLEWNIKKTNSEQWFNFSGTPYFDKYGKLQGYRGTAKNITSRKKRLFDLQEARKQAESANKAKSQFIAMMSHEIRTPLNAVLGLMESLSLSGLDSKQKLWLSQMDQSAHLLLTIINDILDLSRIESGSFRLFNSDINIVESIRLVADQLSPQAAKKNVQLQCEIDDSIPKQIYGDKNRIAQVLFNLIGNAVKFTSVGSVRIVARKVEETIEIAVIDTGIGIAKDAQENIFNPFHQADGSITRRYGGTGLGLAISQYLIEKMKGKISLESELGTGSCFKISIPIVYPSLTSCKSDTQSKQKSNCSLNILLAEDSNTNQLVAKLMLERRGHKVAITNNGKEAINVLLQGHNKFDLVLMDISMPVLDGLEATKQLRKKEISIPIVALTANAMQSDQKIYHEIGMDGFLAKPICSNELDQLLEKYQELKEKQSSITTQ</sequence>
<dbReference type="InterPro" id="IPR036890">
    <property type="entry name" value="HATPase_C_sf"/>
</dbReference>
<dbReference type="InterPro" id="IPR003661">
    <property type="entry name" value="HisK_dim/P_dom"/>
</dbReference>
<comment type="subcellular location">
    <subcellularLocation>
        <location evidence="2">Membrane</location>
    </subcellularLocation>
</comment>
<dbReference type="SMART" id="SM00387">
    <property type="entry name" value="HATPase_c"/>
    <property type="match status" value="1"/>
</dbReference>
<evidence type="ECO:0000259" key="16">
    <source>
        <dbReference type="PROSITE" id="PS50113"/>
    </source>
</evidence>
<evidence type="ECO:0000256" key="7">
    <source>
        <dbReference type="ARBA" id="ARBA00022741"/>
    </source>
</evidence>
<keyword evidence="13" id="KW-0175">Coiled coil</keyword>
<dbReference type="SUPFAM" id="SSF55874">
    <property type="entry name" value="ATPase domain of HSP90 chaperone/DNA topoisomerase II/histidine kinase"/>
    <property type="match status" value="1"/>
</dbReference>
<dbReference type="Gene3D" id="1.10.287.130">
    <property type="match status" value="1"/>
</dbReference>
<evidence type="ECO:0000256" key="3">
    <source>
        <dbReference type="ARBA" id="ARBA00012438"/>
    </source>
</evidence>
<feature type="domain" description="Histidine kinase" evidence="14">
    <location>
        <begin position="335"/>
        <end position="551"/>
    </location>
</feature>
<dbReference type="InterPro" id="IPR036097">
    <property type="entry name" value="HisK_dim/P_sf"/>
</dbReference>
<evidence type="ECO:0000256" key="5">
    <source>
        <dbReference type="ARBA" id="ARBA00022679"/>
    </source>
</evidence>
<accession>A0A0U1P5L5</accession>
<evidence type="ECO:0000256" key="13">
    <source>
        <dbReference type="SAM" id="Coils"/>
    </source>
</evidence>
<evidence type="ECO:0000256" key="4">
    <source>
        <dbReference type="ARBA" id="ARBA00022553"/>
    </source>
</evidence>
<dbReference type="SMART" id="SM00448">
    <property type="entry name" value="REC"/>
    <property type="match status" value="1"/>
</dbReference>
<dbReference type="InterPro" id="IPR005467">
    <property type="entry name" value="His_kinase_dom"/>
</dbReference>
<dbReference type="Gene3D" id="3.30.450.20">
    <property type="entry name" value="PAS domain"/>
    <property type="match status" value="1"/>
</dbReference>
<dbReference type="InterPro" id="IPR000700">
    <property type="entry name" value="PAS-assoc_C"/>
</dbReference>
<evidence type="ECO:0000259" key="15">
    <source>
        <dbReference type="PROSITE" id="PS50110"/>
    </source>
</evidence>
<dbReference type="InterPro" id="IPR004358">
    <property type="entry name" value="Sig_transdc_His_kin-like_C"/>
</dbReference>
<dbReference type="CDD" id="cd16922">
    <property type="entry name" value="HATPase_EvgS-ArcB-TorS-like"/>
    <property type="match status" value="1"/>
</dbReference>
<keyword evidence="7" id="KW-0547">Nucleotide-binding</keyword>
<dbReference type="SUPFAM" id="SSF55785">
    <property type="entry name" value="PYP-like sensor domain (PAS domain)"/>
    <property type="match status" value="1"/>
</dbReference>
<dbReference type="RefSeq" id="WP_023932294.1">
    <property type="nucleotide sequence ID" value="NZ_DF196819.1"/>
</dbReference>
<dbReference type="PROSITE" id="PS50110">
    <property type="entry name" value="RESPONSE_REGULATORY"/>
    <property type="match status" value="1"/>
</dbReference>
<dbReference type="Gene3D" id="3.40.50.2300">
    <property type="match status" value="1"/>
</dbReference>
<keyword evidence="5" id="KW-0808">Transferase</keyword>
<evidence type="ECO:0000256" key="9">
    <source>
        <dbReference type="ARBA" id="ARBA00022840"/>
    </source>
</evidence>
<evidence type="ECO:0000256" key="6">
    <source>
        <dbReference type="ARBA" id="ARBA00022692"/>
    </source>
</evidence>
<dbReference type="GO" id="GO:0005886">
    <property type="term" value="C:plasma membrane"/>
    <property type="evidence" value="ECO:0007669"/>
    <property type="project" value="TreeGrafter"/>
</dbReference>
<dbReference type="GO" id="GO:0009927">
    <property type="term" value="F:histidine phosphotransfer kinase activity"/>
    <property type="evidence" value="ECO:0007669"/>
    <property type="project" value="TreeGrafter"/>
</dbReference>
<evidence type="ECO:0000256" key="11">
    <source>
        <dbReference type="ARBA" id="ARBA00023136"/>
    </source>
</evidence>
<dbReference type="Pfam" id="PF00072">
    <property type="entry name" value="Response_reg"/>
    <property type="match status" value="1"/>
</dbReference>
<dbReference type="SUPFAM" id="SSF52172">
    <property type="entry name" value="CheY-like"/>
    <property type="match status" value="1"/>
</dbReference>
<dbReference type="EC" id="2.7.13.3" evidence="3"/>
<dbReference type="Gene3D" id="3.30.565.10">
    <property type="entry name" value="Histidine kinase-like ATPase, C-terminal domain"/>
    <property type="match status" value="1"/>
</dbReference>
<keyword evidence="11" id="KW-0472">Membrane</keyword>
<dbReference type="EMBL" id="DF196819">
    <property type="protein sequence ID" value="GAD29773.1"/>
    <property type="molecule type" value="Genomic_DNA"/>
</dbReference>
<dbReference type="Pfam" id="PF00512">
    <property type="entry name" value="HisKA"/>
    <property type="match status" value="1"/>
</dbReference>
<dbReference type="Pfam" id="PF02518">
    <property type="entry name" value="HATPase_c"/>
    <property type="match status" value="1"/>
</dbReference>
<dbReference type="InterPro" id="IPR001789">
    <property type="entry name" value="Sig_transdc_resp-reg_receiver"/>
</dbReference>
<organism evidence="17 18">
    <name type="scientific">Photobacterium leiognathi lrivu.4.1</name>
    <dbReference type="NCBI Taxonomy" id="1248232"/>
    <lineage>
        <taxon>Bacteria</taxon>
        <taxon>Pseudomonadati</taxon>
        <taxon>Pseudomonadota</taxon>
        <taxon>Gammaproteobacteria</taxon>
        <taxon>Vibrionales</taxon>
        <taxon>Vibrionaceae</taxon>
        <taxon>Photobacterium</taxon>
    </lineage>
</organism>
<evidence type="ECO:0000256" key="1">
    <source>
        <dbReference type="ARBA" id="ARBA00000085"/>
    </source>
</evidence>
<evidence type="ECO:0000259" key="14">
    <source>
        <dbReference type="PROSITE" id="PS50109"/>
    </source>
</evidence>
<dbReference type="GO" id="GO:0005524">
    <property type="term" value="F:ATP binding"/>
    <property type="evidence" value="ECO:0007669"/>
    <property type="project" value="UniProtKB-KW"/>
</dbReference>
<dbReference type="PANTHER" id="PTHR43047">
    <property type="entry name" value="TWO-COMPONENT HISTIDINE PROTEIN KINASE"/>
    <property type="match status" value="1"/>
</dbReference>
<evidence type="ECO:0000256" key="8">
    <source>
        <dbReference type="ARBA" id="ARBA00022777"/>
    </source>
</evidence>
<feature type="modified residue" description="4-aspartylphosphate" evidence="12">
    <location>
        <position position="623"/>
    </location>
</feature>